<dbReference type="EMBL" id="KK122369">
    <property type="protein sequence ID" value="KFM82598.1"/>
    <property type="molecule type" value="Genomic_DNA"/>
</dbReference>
<dbReference type="AlphaFoldDB" id="A0A087UZ09"/>
<keyword evidence="2" id="KW-1185">Reference proteome</keyword>
<evidence type="ECO:0000313" key="2">
    <source>
        <dbReference type="Proteomes" id="UP000054359"/>
    </source>
</evidence>
<feature type="non-terminal residue" evidence="1">
    <location>
        <position position="72"/>
    </location>
</feature>
<accession>A0A087UZ09</accession>
<gene>
    <name evidence="1" type="ORF">X975_01318</name>
</gene>
<evidence type="ECO:0000313" key="1">
    <source>
        <dbReference type="EMBL" id="KFM82598.1"/>
    </source>
</evidence>
<name>A0A087UZ09_STEMI</name>
<reference evidence="1 2" key="1">
    <citation type="submission" date="2013-11" db="EMBL/GenBank/DDBJ databases">
        <title>Genome sequencing of Stegodyphus mimosarum.</title>
        <authorList>
            <person name="Bechsgaard J."/>
        </authorList>
    </citation>
    <scope>NUCLEOTIDE SEQUENCE [LARGE SCALE GENOMIC DNA]</scope>
</reference>
<dbReference type="Proteomes" id="UP000054359">
    <property type="component" value="Unassembled WGS sequence"/>
</dbReference>
<sequence>MNVFHPFDFSAFIYLTSKYMSVDEQSIDLNSNFFKEARMREILLCRKVVFENERSARTMKQQKVSEKFKLEK</sequence>
<protein>
    <submittedName>
        <fullName evidence="1">Uncharacterized protein</fullName>
    </submittedName>
</protein>
<proteinExistence type="predicted"/>
<organism evidence="1 2">
    <name type="scientific">Stegodyphus mimosarum</name>
    <name type="common">African social velvet spider</name>
    <dbReference type="NCBI Taxonomy" id="407821"/>
    <lineage>
        <taxon>Eukaryota</taxon>
        <taxon>Metazoa</taxon>
        <taxon>Ecdysozoa</taxon>
        <taxon>Arthropoda</taxon>
        <taxon>Chelicerata</taxon>
        <taxon>Arachnida</taxon>
        <taxon>Araneae</taxon>
        <taxon>Araneomorphae</taxon>
        <taxon>Entelegynae</taxon>
        <taxon>Eresoidea</taxon>
        <taxon>Eresidae</taxon>
        <taxon>Stegodyphus</taxon>
    </lineage>
</organism>